<dbReference type="SUPFAM" id="SSF52980">
    <property type="entry name" value="Restriction endonuclease-like"/>
    <property type="match status" value="1"/>
</dbReference>
<name>A0ABS1RU15_RHOSU</name>
<dbReference type="Pfam" id="PF06319">
    <property type="entry name" value="MmcB-like"/>
    <property type="match status" value="1"/>
</dbReference>
<dbReference type="InterPro" id="IPR011335">
    <property type="entry name" value="Restrct_endonuc-II-like"/>
</dbReference>
<dbReference type="EMBL" id="JAESJJ010000007">
    <property type="protein sequence ID" value="MBL3608690.1"/>
    <property type="molecule type" value="Genomic_DNA"/>
</dbReference>
<comment type="caution">
    <text evidence="1">The sequence shown here is derived from an EMBL/GenBank/DDBJ whole genome shotgun (WGS) entry which is preliminary data.</text>
</comment>
<evidence type="ECO:0000313" key="2">
    <source>
        <dbReference type="Proteomes" id="UP000604473"/>
    </source>
</evidence>
<gene>
    <name evidence="1" type="ORF">JMM60_07710</name>
</gene>
<dbReference type="RefSeq" id="WP_202248448.1">
    <property type="nucleotide sequence ID" value="NZ_JAESJJ010000007.1"/>
</dbReference>
<reference evidence="1 2" key="1">
    <citation type="submission" date="2021-01" db="EMBL/GenBank/DDBJ databases">
        <title>Draft genomes of Rhodovulum sulfidophilum.</title>
        <authorList>
            <person name="Guzman M.S."/>
        </authorList>
    </citation>
    <scope>NUCLEOTIDE SEQUENCE [LARGE SCALE GENOMIC DNA]</scope>
    <source>
        <strain evidence="1 2">AB35</strain>
    </source>
</reference>
<keyword evidence="2" id="KW-1185">Reference proteome</keyword>
<protein>
    <submittedName>
        <fullName evidence="1">MmcB family DNA repair protein</fullName>
    </submittedName>
</protein>
<dbReference type="Proteomes" id="UP000604473">
    <property type="component" value="Unassembled WGS sequence"/>
</dbReference>
<dbReference type="InterPro" id="IPR009394">
    <property type="entry name" value="MmcB-like"/>
</dbReference>
<sequence length="158" mass="17413">MPDPVSQPLPPPLAPGQLLARGVCRHLRDLGFASVEEFVPAPGLRVDVMALGAAGEIWVVECKSSRADFTSDRKWSGYLDWCDRFFWAVGPDFPSDLLPPETGVILADGYGAEILREPPERRLAPARRKVLTRSFARHAALRLQALRDPGLSPSVWCP</sequence>
<accession>A0ABS1RU15</accession>
<proteinExistence type="predicted"/>
<organism evidence="1 2">
    <name type="scientific">Rhodovulum sulfidophilum</name>
    <name type="common">Rhodobacter sulfidophilus</name>
    <dbReference type="NCBI Taxonomy" id="35806"/>
    <lineage>
        <taxon>Bacteria</taxon>
        <taxon>Pseudomonadati</taxon>
        <taxon>Pseudomonadota</taxon>
        <taxon>Alphaproteobacteria</taxon>
        <taxon>Rhodobacterales</taxon>
        <taxon>Paracoccaceae</taxon>
        <taxon>Rhodovulum</taxon>
    </lineage>
</organism>
<evidence type="ECO:0000313" key="1">
    <source>
        <dbReference type="EMBL" id="MBL3608690.1"/>
    </source>
</evidence>
<dbReference type="PIRSF" id="PIRSF031796">
    <property type="entry name" value="UPC031796"/>
    <property type="match status" value="1"/>
</dbReference>